<feature type="transmembrane region" description="Helical" evidence="2">
    <location>
        <begin position="47"/>
        <end position="68"/>
    </location>
</feature>
<keyword evidence="4" id="KW-1185">Reference proteome</keyword>
<keyword evidence="2" id="KW-1133">Transmembrane helix</keyword>
<organism evidence="3 4">
    <name type="scientific">Olleya sediminilitoris</name>
    <dbReference type="NCBI Taxonomy" id="2795739"/>
    <lineage>
        <taxon>Bacteria</taxon>
        <taxon>Pseudomonadati</taxon>
        <taxon>Bacteroidota</taxon>
        <taxon>Flavobacteriia</taxon>
        <taxon>Flavobacteriales</taxon>
        <taxon>Flavobacteriaceae</taxon>
    </lineage>
</organism>
<sequence length="166" mass="19262">MTENTNQDKLNGLYRLLIAVLIIWLLSVFLIPFIYPKLTDRALLGDSFGLINSLFSGLAFAGIIYTILLQRKELALQRQELKETRMELERSATAQEKSERQQRRQSENLKITAKLNALSTLVSYYSTVETKTKNFDGAKHKFSQSEQEKYISRIKQILDRKEEQND</sequence>
<evidence type="ECO:0000313" key="4">
    <source>
        <dbReference type="Proteomes" id="UP000605013"/>
    </source>
</evidence>
<dbReference type="EMBL" id="JAEMEF010000002">
    <property type="protein sequence ID" value="MBL7558965.1"/>
    <property type="molecule type" value="Genomic_DNA"/>
</dbReference>
<comment type="caution">
    <text evidence="3">The sequence shown here is derived from an EMBL/GenBank/DDBJ whole genome shotgun (WGS) entry which is preliminary data.</text>
</comment>
<proteinExistence type="predicted"/>
<name>A0ABS1WIL4_9FLAO</name>
<feature type="transmembrane region" description="Helical" evidence="2">
    <location>
        <begin position="12"/>
        <end position="35"/>
    </location>
</feature>
<evidence type="ECO:0000256" key="2">
    <source>
        <dbReference type="SAM" id="Phobius"/>
    </source>
</evidence>
<reference evidence="3 4" key="1">
    <citation type="submission" date="2020-12" db="EMBL/GenBank/DDBJ databases">
        <title>Olleya sediminilitoris sp. nov., isolated from a tidal flat.</title>
        <authorList>
            <person name="Park S."/>
            <person name="Yoon J.-H."/>
        </authorList>
    </citation>
    <scope>NUCLEOTIDE SEQUENCE [LARGE SCALE GENOMIC DNA]</scope>
    <source>
        <strain evidence="3 4">YSTF-M6</strain>
    </source>
</reference>
<dbReference type="Proteomes" id="UP000605013">
    <property type="component" value="Unassembled WGS sequence"/>
</dbReference>
<feature type="region of interest" description="Disordered" evidence="1">
    <location>
        <begin position="87"/>
        <end position="106"/>
    </location>
</feature>
<keyword evidence="2" id="KW-0472">Membrane</keyword>
<dbReference type="RefSeq" id="WP_202999049.1">
    <property type="nucleotide sequence ID" value="NZ_JAEMEF010000002.1"/>
</dbReference>
<protein>
    <submittedName>
        <fullName evidence="3">Uncharacterized protein</fullName>
    </submittedName>
</protein>
<gene>
    <name evidence="3" type="ORF">JAO71_04030</name>
</gene>
<evidence type="ECO:0000313" key="3">
    <source>
        <dbReference type="EMBL" id="MBL7558965.1"/>
    </source>
</evidence>
<keyword evidence="2" id="KW-0812">Transmembrane</keyword>
<accession>A0ABS1WIL4</accession>
<evidence type="ECO:0000256" key="1">
    <source>
        <dbReference type="SAM" id="MobiDB-lite"/>
    </source>
</evidence>